<proteinExistence type="predicted"/>
<comment type="caution">
    <text evidence="1">The sequence shown here is derived from an EMBL/GenBank/DDBJ whole genome shotgun (WGS) entry which is preliminary data.</text>
</comment>
<sequence length="204" mass="23940">NDTIKTSNLVSEDYHHALDLSSQPSYTELQSSNNLLQCFLIEGMTSLSPSIKFVQSNKPYFFEHRNISRLSLQLQPVMIRRNHEQQSMLFCNNIYELLLNISSNDYQQTTHGDLDLIVSFGYFYCLHYPKQQQNKNQLPTDLETLKNDYFIPYLTDTYLPSTIVHPIEDTAKIQQIFYQVNHTIKPEVSQRHGTVQSERDHRTY</sequence>
<keyword evidence="3" id="KW-1185">Reference proteome</keyword>
<protein>
    <submittedName>
        <fullName evidence="1">Uncharacterized protein</fullName>
    </submittedName>
</protein>
<dbReference type="Proteomes" id="UP000681722">
    <property type="component" value="Unassembled WGS sequence"/>
</dbReference>
<evidence type="ECO:0000313" key="3">
    <source>
        <dbReference type="Proteomes" id="UP000663829"/>
    </source>
</evidence>
<evidence type="ECO:0000313" key="2">
    <source>
        <dbReference type="EMBL" id="CAF4455035.1"/>
    </source>
</evidence>
<accession>A0A815ZNP7</accession>
<gene>
    <name evidence="1" type="ORF">GPM918_LOCUS41397</name>
    <name evidence="2" type="ORF">SRO942_LOCUS42441</name>
</gene>
<feature type="non-terminal residue" evidence="1">
    <location>
        <position position="1"/>
    </location>
</feature>
<evidence type="ECO:0000313" key="1">
    <source>
        <dbReference type="EMBL" id="CAF1585548.1"/>
    </source>
</evidence>
<organism evidence="1 3">
    <name type="scientific">Didymodactylos carnosus</name>
    <dbReference type="NCBI Taxonomy" id="1234261"/>
    <lineage>
        <taxon>Eukaryota</taxon>
        <taxon>Metazoa</taxon>
        <taxon>Spiralia</taxon>
        <taxon>Gnathifera</taxon>
        <taxon>Rotifera</taxon>
        <taxon>Eurotatoria</taxon>
        <taxon>Bdelloidea</taxon>
        <taxon>Philodinida</taxon>
        <taxon>Philodinidae</taxon>
        <taxon>Didymodactylos</taxon>
    </lineage>
</organism>
<name>A0A815ZNP7_9BILA</name>
<dbReference type="AlphaFoldDB" id="A0A815ZNP7"/>
<dbReference type="EMBL" id="CAJOBC010098569">
    <property type="protein sequence ID" value="CAF4455035.1"/>
    <property type="molecule type" value="Genomic_DNA"/>
</dbReference>
<dbReference type="EMBL" id="CAJNOQ010032533">
    <property type="protein sequence ID" value="CAF1585548.1"/>
    <property type="molecule type" value="Genomic_DNA"/>
</dbReference>
<dbReference type="Proteomes" id="UP000663829">
    <property type="component" value="Unassembled WGS sequence"/>
</dbReference>
<reference evidence="1" key="1">
    <citation type="submission" date="2021-02" db="EMBL/GenBank/DDBJ databases">
        <authorList>
            <person name="Nowell W R."/>
        </authorList>
    </citation>
    <scope>NUCLEOTIDE SEQUENCE</scope>
</reference>